<organism evidence="1 2">
    <name type="scientific">Trichogramma kaykai</name>
    <dbReference type="NCBI Taxonomy" id="54128"/>
    <lineage>
        <taxon>Eukaryota</taxon>
        <taxon>Metazoa</taxon>
        <taxon>Ecdysozoa</taxon>
        <taxon>Arthropoda</taxon>
        <taxon>Hexapoda</taxon>
        <taxon>Insecta</taxon>
        <taxon>Pterygota</taxon>
        <taxon>Neoptera</taxon>
        <taxon>Endopterygota</taxon>
        <taxon>Hymenoptera</taxon>
        <taxon>Apocrita</taxon>
        <taxon>Proctotrupomorpha</taxon>
        <taxon>Chalcidoidea</taxon>
        <taxon>Trichogrammatidae</taxon>
        <taxon>Trichogramma</taxon>
    </lineage>
</organism>
<proteinExistence type="predicted"/>
<keyword evidence="2" id="KW-1185">Reference proteome</keyword>
<accession>A0ABD2X0D5</accession>
<evidence type="ECO:0000313" key="1">
    <source>
        <dbReference type="EMBL" id="KAL3398246.1"/>
    </source>
</evidence>
<dbReference type="AlphaFoldDB" id="A0ABD2X0D5"/>
<evidence type="ECO:0008006" key="3">
    <source>
        <dbReference type="Google" id="ProtNLM"/>
    </source>
</evidence>
<sequence>MLRQVNQHRACENVLRDSQNVVKNFWKKFSILDSIGLIEESWQEISQRTLNASWSKLLPEFDTRVTSTESQPTSYRSVVLEVVELSQELGGEGFEDLQEQEVLELVMPGSETLSTEDVEQMVQLAGQEKTILPQPEDDLEKKFYSKSIVKIIDLIQNAIDEALSQDPVMTRGLSFKHSCDSAIKIYEDLYKDYRRKIKQSRITDFLQKK</sequence>
<dbReference type="EMBL" id="JBJJXI010000060">
    <property type="protein sequence ID" value="KAL3398246.1"/>
    <property type="molecule type" value="Genomic_DNA"/>
</dbReference>
<comment type="caution">
    <text evidence="1">The sequence shown here is derived from an EMBL/GenBank/DDBJ whole genome shotgun (WGS) entry which is preliminary data.</text>
</comment>
<dbReference type="Proteomes" id="UP001627154">
    <property type="component" value="Unassembled WGS sequence"/>
</dbReference>
<gene>
    <name evidence="1" type="ORF">TKK_008446</name>
</gene>
<evidence type="ECO:0000313" key="2">
    <source>
        <dbReference type="Proteomes" id="UP001627154"/>
    </source>
</evidence>
<name>A0ABD2X0D5_9HYME</name>
<protein>
    <recommendedName>
        <fullName evidence="3">DDE-1 domain-containing protein</fullName>
    </recommendedName>
</protein>
<reference evidence="1 2" key="1">
    <citation type="journal article" date="2024" name="bioRxiv">
        <title>A reference genome for Trichogramma kaykai: A tiny desert-dwelling parasitoid wasp with competing sex-ratio distorters.</title>
        <authorList>
            <person name="Culotta J."/>
            <person name="Lindsey A.R."/>
        </authorList>
    </citation>
    <scope>NUCLEOTIDE SEQUENCE [LARGE SCALE GENOMIC DNA]</scope>
    <source>
        <strain evidence="1 2">KSX58</strain>
    </source>
</reference>